<dbReference type="RefSeq" id="WP_203898513.1">
    <property type="nucleotide sequence ID" value="NZ_BOPF01000005.1"/>
</dbReference>
<evidence type="ECO:0000259" key="2">
    <source>
        <dbReference type="Pfam" id="PF08044"/>
    </source>
</evidence>
<organism evidence="3 4">
    <name type="scientific">Virgisporangium aliadipatigenens</name>
    <dbReference type="NCBI Taxonomy" id="741659"/>
    <lineage>
        <taxon>Bacteria</taxon>
        <taxon>Bacillati</taxon>
        <taxon>Actinomycetota</taxon>
        <taxon>Actinomycetes</taxon>
        <taxon>Micromonosporales</taxon>
        <taxon>Micromonosporaceae</taxon>
        <taxon>Virgisporangium</taxon>
    </lineage>
</organism>
<evidence type="ECO:0000313" key="4">
    <source>
        <dbReference type="Proteomes" id="UP000619260"/>
    </source>
</evidence>
<dbReference type="PANTHER" id="PTHR40763">
    <property type="entry name" value="MEMBRANE PROTEIN-RELATED"/>
    <property type="match status" value="1"/>
</dbReference>
<comment type="caution">
    <text evidence="3">The sequence shown here is derived from an EMBL/GenBank/DDBJ whole genome shotgun (WGS) entry which is preliminary data.</text>
</comment>
<feature type="coiled-coil region" evidence="1">
    <location>
        <begin position="23"/>
        <end position="50"/>
    </location>
</feature>
<evidence type="ECO:0000256" key="1">
    <source>
        <dbReference type="SAM" id="Coils"/>
    </source>
</evidence>
<protein>
    <recommendedName>
        <fullName evidence="2">DUF1707 domain-containing protein</fullName>
    </recommendedName>
</protein>
<evidence type="ECO:0000313" key="3">
    <source>
        <dbReference type="EMBL" id="GIJ44961.1"/>
    </source>
</evidence>
<dbReference type="PANTHER" id="PTHR40763:SF5">
    <property type="entry name" value="MEMBRANE PROTEIN"/>
    <property type="match status" value="1"/>
</dbReference>
<reference evidence="3" key="1">
    <citation type="submission" date="2021-01" db="EMBL/GenBank/DDBJ databases">
        <title>Whole genome shotgun sequence of Virgisporangium aliadipatigenens NBRC 105644.</title>
        <authorList>
            <person name="Komaki H."/>
            <person name="Tamura T."/>
        </authorList>
    </citation>
    <scope>NUCLEOTIDE SEQUENCE</scope>
    <source>
        <strain evidence="3">NBRC 105644</strain>
    </source>
</reference>
<dbReference type="EMBL" id="BOPF01000005">
    <property type="protein sequence ID" value="GIJ44961.1"/>
    <property type="molecule type" value="Genomic_DNA"/>
</dbReference>
<dbReference type="InterPro" id="IPR012551">
    <property type="entry name" value="DUF1707_SHOCT-like"/>
</dbReference>
<dbReference type="AlphaFoldDB" id="A0A8J3YJA1"/>
<proteinExistence type="predicted"/>
<accession>A0A8J3YJA1</accession>
<dbReference type="Pfam" id="PF08044">
    <property type="entry name" value="DUF1707"/>
    <property type="match status" value="1"/>
</dbReference>
<keyword evidence="4" id="KW-1185">Reference proteome</keyword>
<keyword evidence="1" id="KW-0175">Coiled coil</keyword>
<gene>
    <name evidence="3" type="ORF">Val02_18470</name>
</gene>
<sequence>MSGDVVPDRRVLRMSHADRELVVARLNNALSEGRLELAEFEERLDGLMKARTYGEAEALLADLPDTSMPTLAVRDTIELRSHAGNIKRDGRWAVPRRIEVRSVAGSVKLDMRTAIFTHQFVEIDLAAQAGTVVVVLPPGATADIDAVGASAGTAKSTVPPTPEPGGYAPHLVFTGSVAAGTLVVRYERRFWRWTW</sequence>
<dbReference type="Proteomes" id="UP000619260">
    <property type="component" value="Unassembled WGS sequence"/>
</dbReference>
<feature type="domain" description="DUF1707" evidence="2">
    <location>
        <begin position="12"/>
        <end position="64"/>
    </location>
</feature>
<name>A0A8J3YJA1_9ACTN</name>